<keyword evidence="4" id="KW-1185">Reference proteome</keyword>
<feature type="region of interest" description="Disordered" evidence="1">
    <location>
        <begin position="52"/>
        <end position="76"/>
    </location>
</feature>
<name>A0A1H8PWV9_9PROT</name>
<gene>
    <name evidence="3" type="ORF">SAMN05216333_11050</name>
</gene>
<keyword evidence="2" id="KW-0732">Signal</keyword>
<proteinExistence type="predicted"/>
<evidence type="ECO:0000256" key="1">
    <source>
        <dbReference type="SAM" id="MobiDB-lite"/>
    </source>
</evidence>
<dbReference type="InterPro" id="IPR031877">
    <property type="entry name" value="SmbP"/>
</dbReference>
<dbReference type="EMBL" id="FODO01000010">
    <property type="protein sequence ID" value="SEO46492.1"/>
    <property type="molecule type" value="Genomic_DNA"/>
</dbReference>
<evidence type="ECO:0000313" key="4">
    <source>
        <dbReference type="Proteomes" id="UP000198814"/>
    </source>
</evidence>
<reference evidence="4" key="1">
    <citation type="submission" date="2016-10" db="EMBL/GenBank/DDBJ databases">
        <authorList>
            <person name="Varghese N."/>
            <person name="Submissions S."/>
        </authorList>
    </citation>
    <scope>NUCLEOTIDE SEQUENCE [LARGE SCALE GENOMIC DNA]</scope>
    <source>
        <strain evidence="4">Nm76</strain>
    </source>
</reference>
<dbReference type="OrthoDB" id="8550271at2"/>
<evidence type="ECO:0000256" key="2">
    <source>
        <dbReference type="SAM" id="SignalP"/>
    </source>
</evidence>
<dbReference type="Pfam" id="PF16785">
    <property type="entry name" value="SMBP"/>
    <property type="match status" value="1"/>
</dbReference>
<organism evidence="3 4">
    <name type="scientific">Nitrosomonas oligotropha</name>
    <dbReference type="NCBI Taxonomy" id="42354"/>
    <lineage>
        <taxon>Bacteria</taxon>
        <taxon>Pseudomonadati</taxon>
        <taxon>Pseudomonadota</taxon>
        <taxon>Betaproteobacteria</taxon>
        <taxon>Nitrosomonadales</taxon>
        <taxon>Nitrosomonadaceae</taxon>
        <taxon>Nitrosomonas</taxon>
    </lineage>
</organism>
<dbReference type="GO" id="GO:0046872">
    <property type="term" value="F:metal ion binding"/>
    <property type="evidence" value="ECO:0007669"/>
    <property type="project" value="InterPro"/>
</dbReference>
<dbReference type="CDD" id="cd13840">
    <property type="entry name" value="SMBP_like"/>
    <property type="match status" value="1"/>
</dbReference>
<evidence type="ECO:0000313" key="3">
    <source>
        <dbReference type="EMBL" id="SEO46492.1"/>
    </source>
</evidence>
<accession>A0A1H8PWV9</accession>
<sequence length="124" mass="12931">MSVKTLMFFTSIMIMILFSLSAIAGESHLVHAIKHAEAAAAAADGKAVAEHAEHAKAHAIDAKNNKNSKSDPKHIDEGIKCLDDAIKEGKGGNAEAAKKAATDAVNHFKQAASTPAPAPKQSSY</sequence>
<dbReference type="Proteomes" id="UP000198814">
    <property type="component" value="Unassembled WGS sequence"/>
</dbReference>
<protein>
    <submittedName>
        <fullName evidence="3">Small metal-binding protein</fullName>
    </submittedName>
</protein>
<feature type="signal peptide" evidence="2">
    <location>
        <begin position="1"/>
        <end position="24"/>
    </location>
</feature>
<dbReference type="AlphaFoldDB" id="A0A1H8PWV9"/>
<dbReference type="Gene3D" id="1.20.120.660">
    <property type="entry name" value="IL-4 antagonist (De novo design) like domain"/>
    <property type="match status" value="1"/>
</dbReference>
<feature type="chain" id="PRO_5011491686" evidence="2">
    <location>
        <begin position="25"/>
        <end position="124"/>
    </location>
</feature>
<dbReference type="RefSeq" id="WP_090318015.1">
    <property type="nucleotide sequence ID" value="NZ_FNOE01000008.1"/>
</dbReference>